<evidence type="ECO:0000256" key="1">
    <source>
        <dbReference type="SAM" id="Coils"/>
    </source>
</evidence>
<dbReference type="Gene3D" id="3.30.70.330">
    <property type="match status" value="1"/>
</dbReference>
<protein>
    <recommendedName>
        <fullName evidence="5">RRM domain-containing protein</fullName>
    </recommendedName>
</protein>
<evidence type="ECO:0008006" key="5">
    <source>
        <dbReference type="Google" id="ProtNLM"/>
    </source>
</evidence>
<dbReference type="InterPro" id="IPR012677">
    <property type="entry name" value="Nucleotide-bd_a/b_plait_sf"/>
</dbReference>
<evidence type="ECO:0000313" key="3">
    <source>
        <dbReference type="EMBL" id="GCA63214.1"/>
    </source>
</evidence>
<gene>
    <name evidence="2" type="ORF">KIPB_004676</name>
    <name evidence="3" type="ORF">KIPB_008570</name>
</gene>
<dbReference type="InterPro" id="IPR035979">
    <property type="entry name" value="RBD_domain_sf"/>
</dbReference>
<keyword evidence="1" id="KW-0175">Coiled coil</keyword>
<dbReference type="EMBL" id="BDIP01002686">
    <property type="protein sequence ID" value="GCA63214.1"/>
    <property type="molecule type" value="Genomic_DNA"/>
</dbReference>
<sequence>ATKGKAYVVYDDILDAVKACSELNGVQIAGRFLRVSYHHEERLERAERELALQEQRLQDVTERVVIQNILDETE</sequence>
<dbReference type="AlphaFoldDB" id="A0A391NNC3"/>
<reference evidence="3" key="1">
    <citation type="submission" date="2016-10" db="EMBL/GenBank/DDBJ databases">
        <authorList>
            <person name="Tanifuji G."/>
            <person name="Kume K."/>
            <person name="Nakayama T."/>
            <person name="Takabayashi S."/>
            <person name="Hashimoto T."/>
        </authorList>
    </citation>
    <scope>NUCLEOTIDE SEQUENCE</scope>
    <source>
        <strain evidence="3">NY0173</strain>
    </source>
</reference>
<dbReference type="Proteomes" id="UP000265618">
    <property type="component" value="Unassembled WGS sequence"/>
</dbReference>
<evidence type="ECO:0000313" key="4">
    <source>
        <dbReference type="Proteomes" id="UP000265618"/>
    </source>
</evidence>
<name>A0A391NNC3_9EUKA</name>
<feature type="non-terminal residue" evidence="3">
    <location>
        <position position="1"/>
    </location>
</feature>
<reference evidence="3 4" key="2">
    <citation type="journal article" date="2018" name="PLoS ONE">
        <title>The draft genome of Kipferlia bialata reveals reductive genome evolution in fornicate parasites.</title>
        <authorList>
            <person name="Tanifuji G."/>
            <person name="Takabayashi S."/>
            <person name="Kume K."/>
            <person name="Takagi M."/>
            <person name="Nakayama T."/>
            <person name="Kamikawa R."/>
            <person name="Inagaki Y."/>
            <person name="Hashimoto T."/>
        </authorList>
    </citation>
    <scope>NUCLEOTIDE SEQUENCE [LARGE SCALE GENOMIC DNA]</scope>
    <source>
        <strain evidence="3">NY0173</strain>
    </source>
</reference>
<accession>A0A391NNC3</accession>
<dbReference type="EMBL" id="BDIP01001021">
    <property type="protein sequence ID" value="GCA62617.1"/>
    <property type="molecule type" value="Genomic_DNA"/>
</dbReference>
<proteinExistence type="predicted"/>
<comment type="caution">
    <text evidence="3">The sequence shown here is derived from an EMBL/GenBank/DDBJ whole genome shotgun (WGS) entry which is preliminary data.</text>
</comment>
<dbReference type="SUPFAM" id="SSF54928">
    <property type="entry name" value="RNA-binding domain, RBD"/>
    <property type="match status" value="1"/>
</dbReference>
<keyword evidence="4" id="KW-1185">Reference proteome</keyword>
<dbReference type="OrthoDB" id="275748at2759"/>
<dbReference type="GO" id="GO:0003676">
    <property type="term" value="F:nucleic acid binding"/>
    <property type="evidence" value="ECO:0007669"/>
    <property type="project" value="InterPro"/>
</dbReference>
<feature type="coiled-coil region" evidence="1">
    <location>
        <begin position="36"/>
        <end position="63"/>
    </location>
</feature>
<organism evidence="3 4">
    <name type="scientific">Kipferlia bialata</name>
    <dbReference type="NCBI Taxonomy" id="797122"/>
    <lineage>
        <taxon>Eukaryota</taxon>
        <taxon>Metamonada</taxon>
        <taxon>Carpediemonas-like organisms</taxon>
        <taxon>Kipferlia</taxon>
    </lineage>
</organism>
<evidence type="ECO:0000313" key="2">
    <source>
        <dbReference type="EMBL" id="GCA62617.1"/>
    </source>
</evidence>